<dbReference type="Pfam" id="PF00313">
    <property type="entry name" value="CSD"/>
    <property type="match status" value="1"/>
</dbReference>
<comment type="caution">
    <text evidence="6">The sequence shown here is derived from an EMBL/GenBank/DDBJ whole genome shotgun (WGS) entry which is preliminary data.</text>
</comment>
<dbReference type="Gene3D" id="2.40.50.140">
    <property type="entry name" value="Nucleic acid-binding proteins"/>
    <property type="match status" value="1"/>
</dbReference>
<evidence type="ECO:0000256" key="4">
    <source>
        <dbReference type="ARBA" id="ARBA00022884"/>
    </source>
</evidence>
<dbReference type="InterPro" id="IPR019149">
    <property type="entry name" value="ABHD18"/>
</dbReference>
<dbReference type="PANTHER" id="PTHR12913:SF1">
    <property type="entry name" value="COLD SHOCK DOMAIN-CONTAINING PROTEIN E1"/>
    <property type="match status" value="1"/>
</dbReference>
<proteinExistence type="predicted"/>
<reference evidence="6" key="1">
    <citation type="submission" date="2021-02" db="EMBL/GenBank/DDBJ databases">
        <authorList>
            <person name="Nowell W R."/>
        </authorList>
    </citation>
    <scope>NUCLEOTIDE SEQUENCE</scope>
</reference>
<evidence type="ECO:0000256" key="3">
    <source>
        <dbReference type="ARBA" id="ARBA00022737"/>
    </source>
</evidence>
<dbReference type="EMBL" id="CAJNOE010000577">
    <property type="protein sequence ID" value="CAF1276997.1"/>
    <property type="molecule type" value="Genomic_DNA"/>
</dbReference>
<dbReference type="SUPFAM" id="SSF50249">
    <property type="entry name" value="Nucleic acid-binding proteins"/>
    <property type="match status" value="1"/>
</dbReference>
<evidence type="ECO:0000256" key="2">
    <source>
        <dbReference type="ARBA" id="ARBA00022490"/>
    </source>
</evidence>
<gene>
    <name evidence="6" type="ORF">IZO911_LOCUS32750</name>
</gene>
<accession>A0A815C021</accession>
<comment type="subcellular location">
    <subcellularLocation>
        <location evidence="1">Cytoplasm</location>
    </subcellularLocation>
</comment>
<evidence type="ECO:0000256" key="1">
    <source>
        <dbReference type="ARBA" id="ARBA00004496"/>
    </source>
</evidence>
<evidence type="ECO:0000259" key="5">
    <source>
        <dbReference type="Pfam" id="PF00313"/>
    </source>
</evidence>
<dbReference type="Proteomes" id="UP000663860">
    <property type="component" value="Unassembled WGS sequence"/>
</dbReference>
<dbReference type="Pfam" id="PF09752">
    <property type="entry name" value="ABHD18"/>
    <property type="match status" value="1"/>
</dbReference>
<dbReference type="AlphaFoldDB" id="A0A815C021"/>
<dbReference type="GO" id="GO:0003723">
    <property type="term" value="F:RNA binding"/>
    <property type="evidence" value="ECO:0007669"/>
    <property type="project" value="UniProtKB-KW"/>
</dbReference>
<dbReference type="InterPro" id="IPR002059">
    <property type="entry name" value="CSP_DNA-bd"/>
</dbReference>
<keyword evidence="3" id="KW-0677">Repeat</keyword>
<dbReference type="InterPro" id="IPR012340">
    <property type="entry name" value="NA-bd_OB-fold"/>
</dbReference>
<dbReference type="GO" id="GO:0005737">
    <property type="term" value="C:cytoplasm"/>
    <property type="evidence" value="ECO:0007669"/>
    <property type="project" value="UniProtKB-SubCell"/>
</dbReference>
<feature type="domain" description="CSD" evidence="5">
    <location>
        <begin position="87"/>
        <end position="138"/>
    </location>
</feature>
<evidence type="ECO:0000313" key="7">
    <source>
        <dbReference type="Proteomes" id="UP000663860"/>
    </source>
</evidence>
<organism evidence="6 7">
    <name type="scientific">Adineta steineri</name>
    <dbReference type="NCBI Taxonomy" id="433720"/>
    <lineage>
        <taxon>Eukaryota</taxon>
        <taxon>Metazoa</taxon>
        <taxon>Spiralia</taxon>
        <taxon>Gnathifera</taxon>
        <taxon>Rotifera</taxon>
        <taxon>Eurotatoria</taxon>
        <taxon>Bdelloidea</taxon>
        <taxon>Adinetida</taxon>
        <taxon>Adinetidae</taxon>
        <taxon>Adineta</taxon>
    </lineage>
</organism>
<dbReference type="PANTHER" id="PTHR12913">
    <property type="entry name" value="UNR PROTEIN N-RAS UPSTREAM GENE PROTEIN"/>
    <property type="match status" value="1"/>
</dbReference>
<keyword evidence="2" id="KW-0963">Cytoplasm</keyword>
<name>A0A815C021_9BILA</name>
<sequence>MNFDTLFRRFILTQSFVRGWGNPSHLQEIFKFRREKIGVRNECLKLVPAESVQENTIEIIKQETKGDLQYLNGRFRSPLADYLPNLFGFIDFACEENKKIFFHNSEIEGGFELRAGDEVEFYAQYNLKSGKPCASKLRRINNLQRPDRLITKLKSINFDENTRQKLVIVRQPRNADEKSKGFTSARIERAPGTLIKSQN</sequence>
<keyword evidence="4" id="KW-0694">RNA-binding</keyword>
<evidence type="ECO:0000313" key="6">
    <source>
        <dbReference type="EMBL" id="CAF1276997.1"/>
    </source>
</evidence>
<protein>
    <recommendedName>
        <fullName evidence="5">CSD domain-containing protein</fullName>
    </recommendedName>
</protein>